<name>A0ABU8VRE7_9BURK</name>
<feature type="transmembrane region" description="Helical" evidence="9">
    <location>
        <begin position="333"/>
        <end position="352"/>
    </location>
</feature>
<keyword evidence="7 9" id="KW-1133">Transmembrane helix</keyword>
<reference evidence="10 11" key="1">
    <citation type="submission" date="2024-03" db="EMBL/GenBank/DDBJ databases">
        <title>Novel species of the genus Variovorax.</title>
        <authorList>
            <person name="Liu Q."/>
            <person name="Xin Y.-H."/>
        </authorList>
    </citation>
    <scope>NUCLEOTIDE SEQUENCE [LARGE SCALE GENOMIC DNA]</scope>
    <source>
        <strain evidence="10 11">KACC 18899</strain>
    </source>
</reference>
<keyword evidence="6" id="KW-0029">Amino-acid transport</keyword>
<evidence type="ECO:0000313" key="11">
    <source>
        <dbReference type="Proteomes" id="UP001365846"/>
    </source>
</evidence>
<keyword evidence="3" id="KW-0813">Transport</keyword>
<dbReference type="Pfam" id="PF13520">
    <property type="entry name" value="AA_permease_2"/>
    <property type="match status" value="1"/>
</dbReference>
<accession>A0ABU8VRE7</accession>
<evidence type="ECO:0000256" key="3">
    <source>
        <dbReference type="ARBA" id="ARBA00022448"/>
    </source>
</evidence>
<feature type="transmembrane region" description="Helical" evidence="9">
    <location>
        <begin position="160"/>
        <end position="181"/>
    </location>
</feature>
<gene>
    <name evidence="10" type="ORF">WKW77_34670</name>
</gene>
<comment type="caution">
    <text evidence="10">The sequence shown here is derived from an EMBL/GenBank/DDBJ whole genome shotgun (WGS) entry which is preliminary data.</text>
</comment>
<dbReference type="EMBL" id="JBBKZU010000038">
    <property type="protein sequence ID" value="MEJ8816234.1"/>
    <property type="molecule type" value="Genomic_DNA"/>
</dbReference>
<feature type="transmembrane region" description="Helical" evidence="9">
    <location>
        <begin position="130"/>
        <end position="148"/>
    </location>
</feature>
<keyword evidence="8 9" id="KW-0472">Membrane</keyword>
<feature type="transmembrane region" description="Helical" evidence="9">
    <location>
        <begin position="45"/>
        <end position="65"/>
    </location>
</feature>
<dbReference type="Proteomes" id="UP001365846">
    <property type="component" value="Unassembled WGS sequence"/>
</dbReference>
<feature type="transmembrane region" description="Helical" evidence="9">
    <location>
        <begin position="451"/>
        <end position="475"/>
    </location>
</feature>
<feature type="transmembrane region" description="Helical" evidence="9">
    <location>
        <begin position="400"/>
        <end position="416"/>
    </location>
</feature>
<comment type="subcellular location">
    <subcellularLocation>
        <location evidence="1">Cell membrane</location>
        <topology evidence="1">Multi-pass membrane protein</topology>
    </subcellularLocation>
</comment>
<dbReference type="PIRSF" id="PIRSF006060">
    <property type="entry name" value="AA_transporter"/>
    <property type="match status" value="1"/>
</dbReference>
<comment type="similarity">
    <text evidence="2">Belongs to the amino acid-polyamine-organocation (APC) superfamily. Basic amino acid/polyamine antiporter (APA) (TC 2.A.3.2) family.</text>
</comment>
<feature type="transmembrane region" description="Helical" evidence="9">
    <location>
        <begin position="86"/>
        <end position="110"/>
    </location>
</feature>
<evidence type="ECO:0000256" key="4">
    <source>
        <dbReference type="ARBA" id="ARBA00022475"/>
    </source>
</evidence>
<dbReference type="RefSeq" id="WP_340361425.1">
    <property type="nucleotide sequence ID" value="NZ_JBBKZU010000038.1"/>
</dbReference>
<organism evidence="10 11">
    <name type="scientific">Variovorax ureilyticus</name>
    <dbReference type="NCBI Taxonomy" id="1836198"/>
    <lineage>
        <taxon>Bacteria</taxon>
        <taxon>Pseudomonadati</taxon>
        <taxon>Pseudomonadota</taxon>
        <taxon>Betaproteobacteria</taxon>
        <taxon>Burkholderiales</taxon>
        <taxon>Comamonadaceae</taxon>
        <taxon>Variovorax</taxon>
    </lineage>
</organism>
<sequence>MSAPRNQQLSLGALVALVVGSMIGSGIFAVPSAFARSTGAAGAFVAWAIAGFGMLMLAFVFQTLSRRRPDLDTGIYAYARAGFGSYLGFASAVGYWIGCCLADVACLVLIKATLGQFFPVFGDGTTVTAIISASVLLWGVHVLVLRGVKEAAALNTIATIAKIVPLFVFIVVAVVGFRADIFALNFWGGDEPSLSNVASQVRSTMLVTVFVFVGIEGASVYSRYARRREDVGIATVLGFLGVLCLLVLVTILSYGVLLRPDLAVLPTPALAGVMAALVGPWGLVFISVGLLISILGNYLSWSLLAAEVLHSAAKNQTMPAFLARENANGAPAAALWMTNIVIQVFLLVTWFAQYAFTLALKMTSAMTLVPYLLVAAYGLKLAWNGLTYEADPRGARNLDLVRSGVATVYALGMLYAGGLKFLLLSAVLYAPGTVLYFLVRREQKARIFTPAETVVFAALVVAAISALFALSSGAITV</sequence>
<evidence type="ECO:0000256" key="5">
    <source>
        <dbReference type="ARBA" id="ARBA00022692"/>
    </source>
</evidence>
<dbReference type="InterPro" id="IPR004754">
    <property type="entry name" value="Amino_acid_antiprt"/>
</dbReference>
<dbReference type="PANTHER" id="PTHR42770:SF4">
    <property type="entry name" value="ARGININE_ORNITHINE ANTIPORTER-RELATED"/>
    <property type="match status" value="1"/>
</dbReference>
<evidence type="ECO:0000256" key="7">
    <source>
        <dbReference type="ARBA" id="ARBA00022989"/>
    </source>
</evidence>
<dbReference type="PANTHER" id="PTHR42770">
    <property type="entry name" value="AMINO ACID TRANSPORTER-RELATED"/>
    <property type="match status" value="1"/>
</dbReference>
<feature type="transmembrane region" description="Helical" evidence="9">
    <location>
        <begin position="358"/>
        <end position="379"/>
    </location>
</feature>
<feature type="transmembrane region" description="Helical" evidence="9">
    <location>
        <begin position="422"/>
        <end position="439"/>
    </location>
</feature>
<feature type="transmembrane region" description="Helical" evidence="9">
    <location>
        <begin position="269"/>
        <end position="295"/>
    </location>
</feature>
<dbReference type="InterPro" id="IPR050367">
    <property type="entry name" value="APC_superfamily"/>
</dbReference>
<evidence type="ECO:0000256" key="8">
    <source>
        <dbReference type="ARBA" id="ARBA00023136"/>
    </source>
</evidence>
<evidence type="ECO:0000256" key="2">
    <source>
        <dbReference type="ARBA" id="ARBA00008220"/>
    </source>
</evidence>
<dbReference type="Gene3D" id="1.20.1740.10">
    <property type="entry name" value="Amino acid/polyamine transporter I"/>
    <property type="match status" value="1"/>
</dbReference>
<dbReference type="InterPro" id="IPR002293">
    <property type="entry name" value="AA/rel_permease1"/>
</dbReference>
<proteinExistence type="inferred from homology"/>
<keyword evidence="5 9" id="KW-0812">Transmembrane</keyword>
<keyword evidence="4" id="KW-1003">Cell membrane</keyword>
<evidence type="ECO:0000313" key="10">
    <source>
        <dbReference type="EMBL" id="MEJ8816234.1"/>
    </source>
</evidence>
<protein>
    <submittedName>
        <fullName evidence="10">Basic amino acid/polyamine antiporter</fullName>
    </submittedName>
</protein>
<evidence type="ECO:0000256" key="1">
    <source>
        <dbReference type="ARBA" id="ARBA00004651"/>
    </source>
</evidence>
<dbReference type="NCBIfam" id="TIGR00905">
    <property type="entry name" value="2A0302"/>
    <property type="match status" value="1"/>
</dbReference>
<feature type="transmembrane region" description="Helical" evidence="9">
    <location>
        <begin position="233"/>
        <end position="257"/>
    </location>
</feature>
<evidence type="ECO:0000256" key="9">
    <source>
        <dbReference type="SAM" id="Phobius"/>
    </source>
</evidence>
<feature type="transmembrane region" description="Helical" evidence="9">
    <location>
        <begin position="201"/>
        <end position="221"/>
    </location>
</feature>
<evidence type="ECO:0000256" key="6">
    <source>
        <dbReference type="ARBA" id="ARBA00022970"/>
    </source>
</evidence>
<keyword evidence="11" id="KW-1185">Reference proteome</keyword>